<evidence type="ECO:0000256" key="3">
    <source>
        <dbReference type="ARBA" id="ARBA00023002"/>
    </source>
</evidence>
<dbReference type="SUPFAM" id="SSF51905">
    <property type="entry name" value="FAD/NAD(P)-binding domain"/>
    <property type="match status" value="1"/>
</dbReference>
<dbReference type="PANTHER" id="PTHR46972:SF1">
    <property type="entry name" value="FAD DEPENDENT OXIDOREDUCTASE DOMAIN-CONTAINING PROTEIN"/>
    <property type="match status" value="1"/>
</dbReference>
<organism evidence="6 7">
    <name type="scientific">Didymella heteroderae</name>
    <dbReference type="NCBI Taxonomy" id="1769908"/>
    <lineage>
        <taxon>Eukaryota</taxon>
        <taxon>Fungi</taxon>
        <taxon>Dikarya</taxon>
        <taxon>Ascomycota</taxon>
        <taxon>Pezizomycotina</taxon>
        <taxon>Dothideomycetes</taxon>
        <taxon>Pleosporomycetidae</taxon>
        <taxon>Pleosporales</taxon>
        <taxon>Pleosporineae</taxon>
        <taxon>Didymellaceae</taxon>
        <taxon>Didymella</taxon>
    </lineage>
</organism>
<name>A0A9P4WS51_9PLEO</name>
<dbReference type="EMBL" id="SWKV01000027">
    <property type="protein sequence ID" value="KAF3040106.1"/>
    <property type="molecule type" value="Genomic_DNA"/>
</dbReference>
<evidence type="ECO:0000313" key="7">
    <source>
        <dbReference type="Proteomes" id="UP000758155"/>
    </source>
</evidence>
<protein>
    <recommendedName>
        <fullName evidence="5">FAD-binding domain-containing protein</fullName>
    </recommendedName>
</protein>
<gene>
    <name evidence="6" type="ORF">E8E12_007549</name>
</gene>
<dbReference type="OrthoDB" id="655030at2759"/>
<dbReference type="GO" id="GO:0004497">
    <property type="term" value="F:monooxygenase activity"/>
    <property type="evidence" value="ECO:0007669"/>
    <property type="project" value="UniProtKB-KW"/>
</dbReference>
<dbReference type="GO" id="GO:0071949">
    <property type="term" value="F:FAD binding"/>
    <property type="evidence" value="ECO:0007669"/>
    <property type="project" value="InterPro"/>
</dbReference>
<evidence type="ECO:0000259" key="5">
    <source>
        <dbReference type="Pfam" id="PF01494"/>
    </source>
</evidence>
<accession>A0A9P4WS51</accession>
<evidence type="ECO:0000256" key="2">
    <source>
        <dbReference type="ARBA" id="ARBA00022827"/>
    </source>
</evidence>
<evidence type="ECO:0000256" key="1">
    <source>
        <dbReference type="ARBA" id="ARBA00022630"/>
    </source>
</evidence>
<evidence type="ECO:0000313" key="6">
    <source>
        <dbReference type="EMBL" id="KAF3040106.1"/>
    </source>
</evidence>
<dbReference type="Pfam" id="PF01494">
    <property type="entry name" value="FAD_binding_3"/>
    <property type="match status" value="1"/>
</dbReference>
<keyword evidence="2" id="KW-0274">FAD</keyword>
<keyword evidence="3" id="KW-0560">Oxidoreductase</keyword>
<feature type="domain" description="FAD-binding" evidence="5">
    <location>
        <begin position="8"/>
        <end position="369"/>
    </location>
</feature>
<evidence type="ECO:0000256" key="4">
    <source>
        <dbReference type="ARBA" id="ARBA00023033"/>
    </source>
</evidence>
<sequence>MTASTPLKIAICGAGPVSLTLANILQNNNIAFTIYEAAPEIRTQGGSLDLHPESGQLALKEAGLWELFKKHARPESDVLKIVTLDGSILWDGNGADKQDVKEERKFDGRPEIDRRALMKLLHENLDKQSIVFGKKLREVVPSQASGGKYDLHFSDGTSEPAFDLVVGGDGAWSKVRSFLTDAKPRYSGISMVATSLSNIHANPWLEDYVGEGSMFSFGKDTAIMAQRGDDGYLLTYASLRVPEDFLEKCDIDWSDAATARKLYMDKYFSHVSADLRRVFLDSKDEMTLRPLYELPVGFNWTSRSGVTLIGDAAHVMTPFAGVGVNVGMTDALILGREIVDADAGKKTLCDATRAYEEEMTPRAAKFAQKTLRGKENHFSEHGAEEFAGMLRAHVDAAKAE</sequence>
<dbReference type="PRINTS" id="PR00420">
    <property type="entry name" value="RNGMNOXGNASE"/>
</dbReference>
<dbReference type="InterPro" id="IPR002938">
    <property type="entry name" value="FAD-bd"/>
</dbReference>
<keyword evidence="7" id="KW-1185">Reference proteome</keyword>
<dbReference type="AlphaFoldDB" id="A0A9P4WS51"/>
<dbReference type="Gene3D" id="3.50.50.60">
    <property type="entry name" value="FAD/NAD(P)-binding domain"/>
    <property type="match status" value="1"/>
</dbReference>
<dbReference type="Proteomes" id="UP000758155">
    <property type="component" value="Unassembled WGS sequence"/>
</dbReference>
<reference evidence="6" key="1">
    <citation type="submission" date="2019-04" db="EMBL/GenBank/DDBJ databases">
        <title>Sequencing of skin fungus with MAO and IRED activity.</title>
        <authorList>
            <person name="Marsaioli A.J."/>
            <person name="Bonatto J.M.C."/>
            <person name="Reis Junior O."/>
        </authorList>
    </citation>
    <scope>NUCLEOTIDE SEQUENCE</scope>
    <source>
        <strain evidence="6">28M1</strain>
    </source>
</reference>
<dbReference type="InterPro" id="IPR036188">
    <property type="entry name" value="FAD/NAD-bd_sf"/>
</dbReference>
<comment type="caution">
    <text evidence="6">The sequence shown here is derived from an EMBL/GenBank/DDBJ whole genome shotgun (WGS) entry which is preliminary data.</text>
</comment>
<keyword evidence="4" id="KW-0503">Monooxygenase</keyword>
<proteinExistence type="predicted"/>
<keyword evidence="1" id="KW-0285">Flavoprotein</keyword>
<dbReference type="PANTHER" id="PTHR46972">
    <property type="entry name" value="MONOOXYGENASE ASQM-RELATED"/>
    <property type="match status" value="1"/>
</dbReference>